<keyword evidence="2" id="KW-1185">Reference proteome</keyword>
<protein>
    <submittedName>
        <fullName evidence="1">Uncharacterized protein</fullName>
    </submittedName>
</protein>
<evidence type="ECO:0000313" key="1">
    <source>
        <dbReference type="EMBL" id="KAL3953325.1"/>
    </source>
</evidence>
<gene>
    <name evidence="1" type="ORF">ACCO45_013268</name>
</gene>
<organism evidence="1 2">
    <name type="scientific">Purpureocillium lilacinum</name>
    <name type="common">Paecilomyces lilacinus</name>
    <dbReference type="NCBI Taxonomy" id="33203"/>
    <lineage>
        <taxon>Eukaryota</taxon>
        <taxon>Fungi</taxon>
        <taxon>Dikarya</taxon>
        <taxon>Ascomycota</taxon>
        <taxon>Pezizomycotina</taxon>
        <taxon>Sordariomycetes</taxon>
        <taxon>Hypocreomycetidae</taxon>
        <taxon>Hypocreales</taxon>
        <taxon>Ophiocordycipitaceae</taxon>
        <taxon>Purpureocillium</taxon>
    </lineage>
</organism>
<evidence type="ECO:0000313" key="2">
    <source>
        <dbReference type="Proteomes" id="UP001638806"/>
    </source>
</evidence>
<name>A0ACC4DAB9_PURLI</name>
<accession>A0ACC4DAB9</accession>
<sequence>MEYDQLPPLGLDEIGMDDYYSGVDAPSPLHIAPNPSSALAKLQRSSGSGTGSGSGISAASRADSIDSWRRSVQLLGVAAAADPRHQPAQVLQPQPHSQPQLRRPSQESDLFADLSTHHKELDEYLRRRTHVSRRSVASVRTTTSCLSRYPSTVLPAAPPLPFSARQLRGDDSDRSSDNDDDDEDHGRNQGGDERRRDDSARDDHQPLPWTDWDPYAPGSTPSSTPELASSGTSSPPGDEAKLSPSSDSFDDEDGDEDGNNEDMFAAIDLGAAMFLENGANANMNTTATTSTTTAANSGSAPRRMPSTTAPPADDSSRGHLQNLLQSTSRVEREAARRLVHELRTAVLEWGGDAPRPDVFIVLRHMALNADGEPDARRLQTWVQNIPEEIEEQIMGMQVFRTARRGLRRQLQEQEQHQLQHEQGTSRQAMPLRPAAPKSPFKPEFLTAGAQSGELPDLASPVEGPMSTHLEPDFFPFP</sequence>
<dbReference type="EMBL" id="JBGNUJ010000012">
    <property type="protein sequence ID" value="KAL3953325.1"/>
    <property type="molecule type" value="Genomic_DNA"/>
</dbReference>
<reference evidence="1" key="1">
    <citation type="submission" date="2024-12" db="EMBL/GenBank/DDBJ databases">
        <title>Comparative genomics and development of molecular markers within Purpureocillium lilacinum and among Purpureocillium species.</title>
        <authorList>
            <person name="Yeh Z.-Y."/>
            <person name="Ni N.-T."/>
            <person name="Lo P.-H."/>
            <person name="Mushyakhwo K."/>
            <person name="Lin C.-F."/>
            <person name="Nai Y.-S."/>
        </authorList>
    </citation>
    <scope>NUCLEOTIDE SEQUENCE</scope>
    <source>
        <strain evidence="1">NCHU-NPUST-175</strain>
    </source>
</reference>
<dbReference type="Proteomes" id="UP001638806">
    <property type="component" value="Unassembled WGS sequence"/>
</dbReference>
<comment type="caution">
    <text evidence="1">The sequence shown here is derived from an EMBL/GenBank/DDBJ whole genome shotgun (WGS) entry which is preliminary data.</text>
</comment>
<proteinExistence type="predicted"/>